<keyword evidence="1" id="KW-0472">Membrane</keyword>
<dbReference type="RefSeq" id="WP_073122492.1">
    <property type="nucleotide sequence ID" value="NZ_FRAA01000003.1"/>
</dbReference>
<dbReference type="InterPro" id="IPR025250">
    <property type="entry name" value="DUF4199"/>
</dbReference>
<dbReference type="EMBL" id="FRAA01000003">
    <property type="protein sequence ID" value="SHK21153.1"/>
    <property type="molecule type" value="Genomic_DNA"/>
</dbReference>
<proteinExistence type="predicted"/>
<accession>A0A1M6QM52</accession>
<dbReference type="STRING" id="156994.SAMN04488028_103381"/>
<organism evidence="2 3">
    <name type="scientific">Reichenbachiella agariperforans</name>
    <dbReference type="NCBI Taxonomy" id="156994"/>
    <lineage>
        <taxon>Bacteria</taxon>
        <taxon>Pseudomonadati</taxon>
        <taxon>Bacteroidota</taxon>
        <taxon>Cytophagia</taxon>
        <taxon>Cytophagales</taxon>
        <taxon>Reichenbachiellaceae</taxon>
        <taxon>Reichenbachiella</taxon>
    </lineage>
</organism>
<keyword evidence="1" id="KW-1133">Transmembrane helix</keyword>
<feature type="transmembrane region" description="Helical" evidence="1">
    <location>
        <begin position="9"/>
        <end position="30"/>
    </location>
</feature>
<dbReference type="Proteomes" id="UP000184474">
    <property type="component" value="Unassembled WGS sequence"/>
</dbReference>
<name>A0A1M6QM52_REIAG</name>
<evidence type="ECO:0008006" key="4">
    <source>
        <dbReference type="Google" id="ProtNLM"/>
    </source>
</evidence>
<dbReference type="AlphaFoldDB" id="A0A1M6QM52"/>
<feature type="transmembrane region" description="Helical" evidence="1">
    <location>
        <begin position="66"/>
        <end position="86"/>
    </location>
</feature>
<feature type="transmembrane region" description="Helical" evidence="1">
    <location>
        <begin position="36"/>
        <end position="54"/>
    </location>
</feature>
<reference evidence="3" key="1">
    <citation type="submission" date="2016-11" db="EMBL/GenBank/DDBJ databases">
        <authorList>
            <person name="Varghese N."/>
            <person name="Submissions S."/>
        </authorList>
    </citation>
    <scope>NUCLEOTIDE SEQUENCE [LARGE SCALE GENOMIC DNA]</scope>
    <source>
        <strain evidence="3">DSM 26134</strain>
    </source>
</reference>
<sequence>MNYDLNKKGLLHGAIIGLVGIGISLVAYLISSDAYFSWRSITLMIVSFGLLIYLGRKERSENHEGYLTYAEAYWYSGIAFFIMIYFNEAFYIFVFNVLNPDLQDIFIQKSIESTEQMLLLFEKDMSKVDESISEIERQVRNSFKPFSLIANSWQILMQAMVAALIAALFLRKSKPLFEAED</sequence>
<protein>
    <recommendedName>
        <fullName evidence="4">DUF4199 domain-containing protein</fullName>
    </recommendedName>
</protein>
<keyword evidence="3" id="KW-1185">Reference proteome</keyword>
<evidence type="ECO:0000256" key="1">
    <source>
        <dbReference type="SAM" id="Phobius"/>
    </source>
</evidence>
<keyword evidence="1" id="KW-0812">Transmembrane</keyword>
<evidence type="ECO:0000313" key="3">
    <source>
        <dbReference type="Proteomes" id="UP000184474"/>
    </source>
</evidence>
<gene>
    <name evidence="2" type="ORF">SAMN04488028_103381</name>
</gene>
<evidence type="ECO:0000313" key="2">
    <source>
        <dbReference type="EMBL" id="SHK21153.1"/>
    </source>
</evidence>
<feature type="transmembrane region" description="Helical" evidence="1">
    <location>
        <begin position="152"/>
        <end position="170"/>
    </location>
</feature>
<dbReference type="Pfam" id="PF13858">
    <property type="entry name" value="DUF4199"/>
    <property type="match status" value="1"/>
</dbReference>